<dbReference type="Gene3D" id="1.20.1440.170">
    <property type="entry name" value="Translation machinery-associated protein 16-like"/>
    <property type="match status" value="1"/>
</dbReference>
<organism evidence="3 4">
    <name type="scientific">Tieghemiomyces parasiticus</name>
    <dbReference type="NCBI Taxonomy" id="78921"/>
    <lineage>
        <taxon>Eukaryota</taxon>
        <taxon>Fungi</taxon>
        <taxon>Fungi incertae sedis</taxon>
        <taxon>Zoopagomycota</taxon>
        <taxon>Kickxellomycotina</taxon>
        <taxon>Dimargaritomycetes</taxon>
        <taxon>Dimargaritales</taxon>
        <taxon>Dimargaritaceae</taxon>
        <taxon>Tieghemiomyces</taxon>
    </lineage>
</organism>
<evidence type="ECO:0000256" key="2">
    <source>
        <dbReference type="SAM" id="MobiDB-lite"/>
    </source>
</evidence>
<feature type="compositionally biased region" description="Basic residues" evidence="2">
    <location>
        <begin position="43"/>
        <end position="52"/>
    </location>
</feature>
<dbReference type="GO" id="GO:0005634">
    <property type="term" value="C:nucleus"/>
    <property type="evidence" value="ECO:0007669"/>
    <property type="project" value="TreeGrafter"/>
</dbReference>
<sequence length="219" mass="25017">MVNINSPNRPDASRLRALYTPARLERRCRITATRGLGKDKPNNKKKSLKKIKGKDLAHPYSRKAKQMQRSHLIAGRKSIGKAQRLDTISVTAERYMWFRYAMDDDKKVLTNDDVHELIMMYIDRNDEEIAKFESERRKDQPLHKSAEAMKFVKKQNQGEYKSGIELPDLTDAPTVAYMRTWNGDINALHNVRFAIFREASAASSETTLASGSDAIMADV</sequence>
<comment type="similarity">
    <text evidence="1">Belongs to the TMA16 family.</text>
</comment>
<dbReference type="Pfam" id="PF11176">
    <property type="entry name" value="Tma16"/>
    <property type="match status" value="1"/>
</dbReference>
<accession>A0A9W8A0A1</accession>
<comment type="caution">
    <text evidence="3">The sequence shown here is derived from an EMBL/GenBank/DDBJ whole genome shotgun (WGS) entry which is preliminary data.</text>
</comment>
<dbReference type="OrthoDB" id="270284at2759"/>
<name>A0A9W8A0A1_9FUNG</name>
<dbReference type="PANTHER" id="PTHR13349">
    <property type="entry name" value="TRANSLATION MACHINERY-ASSOCIATED PROTEIN 16"/>
    <property type="match status" value="1"/>
</dbReference>
<dbReference type="InterPro" id="IPR038356">
    <property type="entry name" value="Tma16_sf"/>
</dbReference>
<dbReference type="EMBL" id="JANBPT010000564">
    <property type="protein sequence ID" value="KAJ1916892.1"/>
    <property type="molecule type" value="Genomic_DNA"/>
</dbReference>
<protein>
    <submittedName>
        <fullName evidence="3">Translation machinery-associated protein 16</fullName>
    </submittedName>
</protein>
<dbReference type="Proteomes" id="UP001150569">
    <property type="component" value="Unassembled WGS sequence"/>
</dbReference>
<feature type="region of interest" description="Disordered" evidence="2">
    <location>
        <begin position="32"/>
        <end position="52"/>
    </location>
</feature>
<reference evidence="3" key="1">
    <citation type="submission" date="2022-07" db="EMBL/GenBank/DDBJ databases">
        <title>Phylogenomic reconstructions and comparative analyses of Kickxellomycotina fungi.</title>
        <authorList>
            <person name="Reynolds N.K."/>
            <person name="Stajich J.E."/>
            <person name="Barry K."/>
            <person name="Grigoriev I.V."/>
            <person name="Crous P."/>
            <person name="Smith M.E."/>
        </authorList>
    </citation>
    <scope>NUCLEOTIDE SEQUENCE</scope>
    <source>
        <strain evidence="3">RSA 861</strain>
    </source>
</reference>
<dbReference type="InterPro" id="IPR021346">
    <property type="entry name" value="Tma16"/>
</dbReference>
<keyword evidence="4" id="KW-1185">Reference proteome</keyword>
<evidence type="ECO:0000313" key="4">
    <source>
        <dbReference type="Proteomes" id="UP001150569"/>
    </source>
</evidence>
<gene>
    <name evidence="3" type="primary">TMA16_1</name>
    <name evidence="3" type="ORF">IWQ60_007959</name>
</gene>
<evidence type="ECO:0000313" key="3">
    <source>
        <dbReference type="EMBL" id="KAJ1916892.1"/>
    </source>
</evidence>
<dbReference type="PANTHER" id="PTHR13349:SF2">
    <property type="entry name" value="TRANSLATION MACHINERY-ASSOCIATED PROTEIN 16"/>
    <property type="match status" value="1"/>
</dbReference>
<evidence type="ECO:0000256" key="1">
    <source>
        <dbReference type="ARBA" id="ARBA00034127"/>
    </source>
</evidence>
<proteinExistence type="inferred from homology"/>
<dbReference type="AlphaFoldDB" id="A0A9W8A0A1"/>